<dbReference type="STRING" id="765440.A0A0C3EW24"/>
<keyword evidence="5" id="KW-0472">Membrane</keyword>
<dbReference type="AlphaFoldDB" id="A0A0C3EW24"/>
<organism evidence="6 7">
    <name type="scientific">Piloderma croceum (strain F 1598)</name>
    <dbReference type="NCBI Taxonomy" id="765440"/>
    <lineage>
        <taxon>Eukaryota</taxon>
        <taxon>Fungi</taxon>
        <taxon>Dikarya</taxon>
        <taxon>Basidiomycota</taxon>
        <taxon>Agaricomycotina</taxon>
        <taxon>Agaricomycetes</taxon>
        <taxon>Agaricomycetidae</taxon>
        <taxon>Atheliales</taxon>
        <taxon>Atheliaceae</taxon>
        <taxon>Piloderma</taxon>
    </lineage>
</organism>
<dbReference type="GO" id="GO:0005768">
    <property type="term" value="C:endosome"/>
    <property type="evidence" value="ECO:0007669"/>
    <property type="project" value="TreeGrafter"/>
</dbReference>
<dbReference type="GO" id="GO:0030674">
    <property type="term" value="F:protein-macromolecule adaptor activity"/>
    <property type="evidence" value="ECO:0007669"/>
    <property type="project" value="TreeGrafter"/>
</dbReference>
<dbReference type="GO" id="GO:0008270">
    <property type="term" value="F:zinc ion binding"/>
    <property type="evidence" value="ECO:0007669"/>
    <property type="project" value="UniProtKB-KW"/>
</dbReference>
<evidence type="ECO:0000313" key="7">
    <source>
        <dbReference type="Proteomes" id="UP000054166"/>
    </source>
</evidence>
<dbReference type="GO" id="GO:0048284">
    <property type="term" value="P:organelle fusion"/>
    <property type="evidence" value="ECO:0007669"/>
    <property type="project" value="TreeGrafter"/>
</dbReference>
<dbReference type="PANTHER" id="PTHR23323">
    <property type="entry name" value="VACUOLAR PROTEIN SORTING-ASSOCIATED PROTEIN"/>
    <property type="match status" value="1"/>
</dbReference>
<dbReference type="Proteomes" id="UP000054166">
    <property type="component" value="Unassembled WGS sequence"/>
</dbReference>
<proteinExistence type="predicted"/>
<accession>A0A0C3EW24</accession>
<keyword evidence="4" id="KW-0862">Zinc</keyword>
<keyword evidence="3" id="KW-0863">Zinc-finger</keyword>
<evidence type="ECO:0000256" key="5">
    <source>
        <dbReference type="ARBA" id="ARBA00023136"/>
    </source>
</evidence>
<dbReference type="GO" id="GO:0007033">
    <property type="term" value="P:vacuole organization"/>
    <property type="evidence" value="ECO:0007669"/>
    <property type="project" value="TreeGrafter"/>
</dbReference>
<evidence type="ECO:0000256" key="2">
    <source>
        <dbReference type="ARBA" id="ARBA00022723"/>
    </source>
</evidence>
<dbReference type="GO" id="GO:0007032">
    <property type="term" value="P:endosome organization"/>
    <property type="evidence" value="ECO:0007669"/>
    <property type="project" value="TreeGrafter"/>
</dbReference>
<reference evidence="6 7" key="1">
    <citation type="submission" date="2014-04" db="EMBL/GenBank/DDBJ databases">
        <authorList>
            <consortium name="DOE Joint Genome Institute"/>
            <person name="Kuo A."/>
            <person name="Tarkka M."/>
            <person name="Buscot F."/>
            <person name="Kohler A."/>
            <person name="Nagy L.G."/>
            <person name="Floudas D."/>
            <person name="Copeland A."/>
            <person name="Barry K.W."/>
            <person name="Cichocki N."/>
            <person name="Veneault-Fourrey C."/>
            <person name="LaButti K."/>
            <person name="Lindquist E.A."/>
            <person name="Lipzen A."/>
            <person name="Lundell T."/>
            <person name="Morin E."/>
            <person name="Murat C."/>
            <person name="Sun H."/>
            <person name="Tunlid A."/>
            <person name="Henrissat B."/>
            <person name="Grigoriev I.V."/>
            <person name="Hibbett D.S."/>
            <person name="Martin F."/>
            <person name="Nordberg H.P."/>
            <person name="Cantor M.N."/>
            <person name="Hua S.X."/>
        </authorList>
    </citation>
    <scope>NUCLEOTIDE SEQUENCE [LARGE SCALE GENOMIC DNA]</scope>
    <source>
        <strain evidence="6 7">F 1598</strain>
    </source>
</reference>
<dbReference type="OrthoDB" id="26184at2759"/>
<evidence type="ECO:0000256" key="3">
    <source>
        <dbReference type="ARBA" id="ARBA00022771"/>
    </source>
</evidence>
<dbReference type="HOGENOM" id="CLU_1066025_0_0_1"/>
<dbReference type="PANTHER" id="PTHR23323:SF24">
    <property type="entry name" value="VACUOLAR PROTEIN SORTING-ASSOCIATED PROTEIN 11 HOMOLOG"/>
    <property type="match status" value="1"/>
</dbReference>
<comment type="subcellular location">
    <subcellularLocation>
        <location evidence="1">Membrane</location>
    </subcellularLocation>
</comment>
<dbReference type="InParanoid" id="A0A0C3EW24"/>
<dbReference type="EMBL" id="KN833155">
    <property type="protein sequence ID" value="KIM72184.1"/>
    <property type="molecule type" value="Genomic_DNA"/>
</dbReference>
<keyword evidence="7" id="KW-1185">Reference proteome</keyword>
<name>A0A0C3EW24_PILCF</name>
<evidence type="ECO:0000256" key="4">
    <source>
        <dbReference type="ARBA" id="ARBA00022833"/>
    </source>
</evidence>
<dbReference type="GO" id="GO:0006904">
    <property type="term" value="P:vesicle docking involved in exocytosis"/>
    <property type="evidence" value="ECO:0007669"/>
    <property type="project" value="TreeGrafter"/>
</dbReference>
<sequence>MVERKGVLVILGEEDRVRSPLLKTWDLEKVDRKLSMGTPVLLRSVKVQTGNLPHPVTGSKSSVHTPLNYLVIVSPPFIPSASTSATMRNFARMTELPAGSNIAKQSGRSSVSGRIFVLENDGQVSCPEEKPTSEKLDMLSRKSQYVLTLNMARCQRLDESSVADIHQQYENNIYTKGHYDVQIVKTIGWAQPSYVIPENNIRTLMATPL</sequence>
<keyword evidence="2" id="KW-0479">Metal-binding</keyword>
<dbReference type="GO" id="GO:0030897">
    <property type="term" value="C:HOPS complex"/>
    <property type="evidence" value="ECO:0007669"/>
    <property type="project" value="TreeGrafter"/>
</dbReference>
<reference evidence="7" key="2">
    <citation type="submission" date="2015-01" db="EMBL/GenBank/DDBJ databases">
        <title>Evolutionary Origins and Diversification of the Mycorrhizal Mutualists.</title>
        <authorList>
            <consortium name="DOE Joint Genome Institute"/>
            <consortium name="Mycorrhizal Genomics Consortium"/>
            <person name="Kohler A."/>
            <person name="Kuo A."/>
            <person name="Nagy L.G."/>
            <person name="Floudas D."/>
            <person name="Copeland A."/>
            <person name="Barry K.W."/>
            <person name="Cichocki N."/>
            <person name="Veneault-Fourrey C."/>
            <person name="LaButti K."/>
            <person name="Lindquist E.A."/>
            <person name="Lipzen A."/>
            <person name="Lundell T."/>
            <person name="Morin E."/>
            <person name="Murat C."/>
            <person name="Riley R."/>
            <person name="Ohm R."/>
            <person name="Sun H."/>
            <person name="Tunlid A."/>
            <person name="Henrissat B."/>
            <person name="Grigoriev I.V."/>
            <person name="Hibbett D.S."/>
            <person name="Martin F."/>
        </authorList>
    </citation>
    <scope>NUCLEOTIDE SEQUENCE [LARGE SCALE GENOMIC DNA]</scope>
    <source>
        <strain evidence="7">F 1598</strain>
    </source>
</reference>
<gene>
    <name evidence="6" type="ORF">PILCRDRAFT_16379</name>
</gene>
<evidence type="ECO:0000256" key="1">
    <source>
        <dbReference type="ARBA" id="ARBA00004370"/>
    </source>
</evidence>
<evidence type="ECO:0000313" key="6">
    <source>
        <dbReference type="EMBL" id="KIM72184.1"/>
    </source>
</evidence>
<protein>
    <submittedName>
        <fullName evidence="6">Uncharacterized protein</fullName>
    </submittedName>
</protein>